<dbReference type="PANTHER" id="PTHR31595:SF57">
    <property type="entry name" value="OS04G0481900 PROTEIN"/>
    <property type="match status" value="1"/>
</dbReference>
<dbReference type="GO" id="GO:0008374">
    <property type="term" value="F:O-acyltransferase activity"/>
    <property type="evidence" value="ECO:0007669"/>
    <property type="project" value="InterPro"/>
</dbReference>
<keyword evidence="7" id="KW-0472">Membrane</keyword>
<dbReference type="GO" id="GO:0006629">
    <property type="term" value="P:lipid metabolic process"/>
    <property type="evidence" value="ECO:0007669"/>
    <property type="project" value="InterPro"/>
</dbReference>
<protein>
    <recommendedName>
        <fullName evidence="8">Wax synthase domain-containing protein</fullName>
    </recommendedName>
</protein>
<keyword evidence="10" id="KW-1185">Reference proteome</keyword>
<dbReference type="EMBL" id="ML975332">
    <property type="protein sequence ID" value="KAF1832716.1"/>
    <property type="molecule type" value="Genomic_DNA"/>
</dbReference>
<dbReference type="Pfam" id="PF13813">
    <property type="entry name" value="MBOAT_2"/>
    <property type="match status" value="1"/>
</dbReference>
<dbReference type="InterPro" id="IPR044851">
    <property type="entry name" value="Wax_synthase"/>
</dbReference>
<evidence type="ECO:0000256" key="4">
    <source>
        <dbReference type="ARBA" id="ARBA00022679"/>
    </source>
</evidence>
<dbReference type="PANTHER" id="PTHR31595">
    <property type="entry name" value="LONG-CHAIN-ALCOHOL O-FATTY-ACYLTRANSFERASE 3-RELATED"/>
    <property type="match status" value="1"/>
</dbReference>
<evidence type="ECO:0000256" key="7">
    <source>
        <dbReference type="ARBA" id="ARBA00023136"/>
    </source>
</evidence>
<proteinExistence type="inferred from homology"/>
<keyword evidence="6" id="KW-1133">Transmembrane helix</keyword>
<accession>A0A6A5K9R1</accession>
<evidence type="ECO:0000256" key="1">
    <source>
        <dbReference type="ARBA" id="ARBA00004141"/>
    </source>
</evidence>
<comment type="similarity">
    <text evidence="3">Belongs to the wax synthase family.</text>
</comment>
<dbReference type="OrthoDB" id="1077582at2759"/>
<evidence type="ECO:0000259" key="8">
    <source>
        <dbReference type="Pfam" id="PF13813"/>
    </source>
</evidence>
<comment type="pathway">
    <text evidence="2">Secondary metabolite biosynthesis.</text>
</comment>
<dbReference type="GO" id="GO:0016020">
    <property type="term" value="C:membrane"/>
    <property type="evidence" value="ECO:0007669"/>
    <property type="project" value="UniProtKB-SubCell"/>
</dbReference>
<reference evidence="9" key="1">
    <citation type="submission" date="2020-01" db="EMBL/GenBank/DDBJ databases">
        <authorList>
            <consortium name="DOE Joint Genome Institute"/>
            <person name="Haridas S."/>
            <person name="Albert R."/>
            <person name="Binder M."/>
            <person name="Bloem J."/>
            <person name="Labutti K."/>
            <person name="Salamov A."/>
            <person name="Andreopoulos B."/>
            <person name="Baker S.E."/>
            <person name="Barry K."/>
            <person name="Bills G."/>
            <person name="Bluhm B.H."/>
            <person name="Cannon C."/>
            <person name="Castanera R."/>
            <person name="Culley D.E."/>
            <person name="Daum C."/>
            <person name="Ezra D."/>
            <person name="Gonzalez J.B."/>
            <person name="Henrissat B."/>
            <person name="Kuo A."/>
            <person name="Liang C."/>
            <person name="Lipzen A."/>
            <person name="Lutzoni F."/>
            <person name="Magnuson J."/>
            <person name="Mondo S."/>
            <person name="Nolan M."/>
            <person name="Ohm R."/>
            <person name="Pangilinan J."/>
            <person name="Park H.-J."/>
            <person name="Ramirez L."/>
            <person name="Alfaro M."/>
            <person name="Sun H."/>
            <person name="Tritt A."/>
            <person name="Yoshinaga Y."/>
            <person name="Zwiers L.-H."/>
            <person name="Turgeon B.G."/>
            <person name="Goodwin S.B."/>
            <person name="Spatafora J.W."/>
            <person name="Crous P.W."/>
            <person name="Grigoriev I.V."/>
        </authorList>
    </citation>
    <scope>NUCLEOTIDE SEQUENCE</scope>
    <source>
        <strain evidence="9">P77</strain>
    </source>
</reference>
<evidence type="ECO:0000256" key="5">
    <source>
        <dbReference type="ARBA" id="ARBA00022692"/>
    </source>
</evidence>
<dbReference type="InterPro" id="IPR032805">
    <property type="entry name" value="Wax_synthase_dom"/>
</dbReference>
<evidence type="ECO:0000256" key="6">
    <source>
        <dbReference type="ARBA" id="ARBA00022989"/>
    </source>
</evidence>
<evidence type="ECO:0000313" key="10">
    <source>
        <dbReference type="Proteomes" id="UP000800040"/>
    </source>
</evidence>
<keyword evidence="5" id="KW-0812">Transmembrane</keyword>
<dbReference type="Proteomes" id="UP000800040">
    <property type="component" value="Unassembled WGS sequence"/>
</dbReference>
<evidence type="ECO:0000313" key="9">
    <source>
        <dbReference type="EMBL" id="KAF1832716.1"/>
    </source>
</evidence>
<feature type="domain" description="Wax synthase" evidence="8">
    <location>
        <begin position="269"/>
        <end position="349"/>
    </location>
</feature>
<dbReference type="AlphaFoldDB" id="A0A6A5K9R1"/>
<sequence>MSFLPFDYSTDDLKRSLKPGGAWLLADLYVFYLFAYPPSSSLYRKLHLFLLGLPIGYAFIQSDQISRNYTVVDTFGRFLLIWYVNASYKLCVLEFAPVVREGTRWKERMKQAYAVLFDRNHVTGFNRADTLLPLNGDVQQYVATDKKTDEPLLLLQNTPVLPESYRHNYTRSRFVCYHIAKGLLFHTLRSAFEFYDDHYSALTLHRAHIDLYNLDFFRRLPTSLSLLELRYRAETAFEWNAISLLLYETWHSFFAVLWVGSHVNAPSEWPLALFGPISEAYSVRRFWGKHWHTYVYYALSGHVKIVTRRWLGFRRGALSTRLLENSLVFLVSGLMHSLVRWQQSPLGDPWSIALWYVGQMIPIVVEGVVVNVWRKVRKWCGFGGEVGWLDRVEYAVGYLWVFGWFMWSVPKYLNTRMKWSDAIMRRRFGVEQDYGTEGNWGNETGPED</sequence>
<organism evidence="9 10">
    <name type="scientific">Decorospora gaudefroyi</name>
    <dbReference type="NCBI Taxonomy" id="184978"/>
    <lineage>
        <taxon>Eukaryota</taxon>
        <taxon>Fungi</taxon>
        <taxon>Dikarya</taxon>
        <taxon>Ascomycota</taxon>
        <taxon>Pezizomycotina</taxon>
        <taxon>Dothideomycetes</taxon>
        <taxon>Pleosporomycetidae</taxon>
        <taxon>Pleosporales</taxon>
        <taxon>Pleosporineae</taxon>
        <taxon>Pleosporaceae</taxon>
        <taxon>Decorospora</taxon>
    </lineage>
</organism>
<gene>
    <name evidence="9" type="ORF">BDW02DRAFT_410811</name>
</gene>
<evidence type="ECO:0000256" key="2">
    <source>
        <dbReference type="ARBA" id="ARBA00005179"/>
    </source>
</evidence>
<comment type="subcellular location">
    <subcellularLocation>
        <location evidence="1">Membrane</location>
        <topology evidence="1">Multi-pass membrane protein</topology>
    </subcellularLocation>
</comment>
<evidence type="ECO:0000256" key="3">
    <source>
        <dbReference type="ARBA" id="ARBA00007282"/>
    </source>
</evidence>
<name>A0A6A5K9R1_9PLEO</name>
<keyword evidence="4" id="KW-0808">Transferase</keyword>